<keyword evidence="2" id="KW-1185">Reference proteome</keyword>
<name>A0ABU6YZU1_9FABA</name>
<feature type="non-terminal residue" evidence="1">
    <location>
        <position position="111"/>
    </location>
</feature>
<sequence length="111" mass="12153">MNIFRSLCAGFYNVAQDFVQDEEEADILRSSFTTAKVALKEHRAKKSKTVGTSTTKTLPTASECPVGLSALKSPPCTVPRGCPTHKKLGADMDRAIKKATKKRRVVSKNQK</sequence>
<dbReference type="Proteomes" id="UP001341840">
    <property type="component" value="Unassembled WGS sequence"/>
</dbReference>
<comment type="caution">
    <text evidence="1">The sequence shown here is derived from an EMBL/GenBank/DDBJ whole genome shotgun (WGS) entry which is preliminary data.</text>
</comment>
<proteinExistence type="predicted"/>
<organism evidence="1 2">
    <name type="scientific">Stylosanthes scabra</name>
    <dbReference type="NCBI Taxonomy" id="79078"/>
    <lineage>
        <taxon>Eukaryota</taxon>
        <taxon>Viridiplantae</taxon>
        <taxon>Streptophyta</taxon>
        <taxon>Embryophyta</taxon>
        <taxon>Tracheophyta</taxon>
        <taxon>Spermatophyta</taxon>
        <taxon>Magnoliopsida</taxon>
        <taxon>eudicotyledons</taxon>
        <taxon>Gunneridae</taxon>
        <taxon>Pentapetalae</taxon>
        <taxon>rosids</taxon>
        <taxon>fabids</taxon>
        <taxon>Fabales</taxon>
        <taxon>Fabaceae</taxon>
        <taxon>Papilionoideae</taxon>
        <taxon>50 kb inversion clade</taxon>
        <taxon>dalbergioids sensu lato</taxon>
        <taxon>Dalbergieae</taxon>
        <taxon>Pterocarpus clade</taxon>
        <taxon>Stylosanthes</taxon>
    </lineage>
</organism>
<dbReference type="EMBL" id="JASCZI010246292">
    <property type="protein sequence ID" value="MED6214865.1"/>
    <property type="molecule type" value="Genomic_DNA"/>
</dbReference>
<protein>
    <submittedName>
        <fullName evidence="1">Uncharacterized protein</fullName>
    </submittedName>
</protein>
<evidence type="ECO:0000313" key="1">
    <source>
        <dbReference type="EMBL" id="MED6214865.1"/>
    </source>
</evidence>
<reference evidence="1 2" key="1">
    <citation type="journal article" date="2023" name="Plants (Basel)">
        <title>Bridging the Gap: Combining Genomics and Transcriptomics Approaches to Understand Stylosanthes scabra, an Orphan Legume from the Brazilian Caatinga.</title>
        <authorList>
            <person name="Ferreira-Neto J.R.C."/>
            <person name="da Silva M.D."/>
            <person name="Binneck E."/>
            <person name="de Melo N.F."/>
            <person name="da Silva R.H."/>
            <person name="de Melo A.L.T.M."/>
            <person name="Pandolfi V."/>
            <person name="Bustamante F.O."/>
            <person name="Brasileiro-Vidal A.C."/>
            <person name="Benko-Iseppon A.M."/>
        </authorList>
    </citation>
    <scope>NUCLEOTIDE SEQUENCE [LARGE SCALE GENOMIC DNA]</scope>
    <source>
        <tissue evidence="1">Leaves</tissue>
    </source>
</reference>
<accession>A0ABU6YZU1</accession>
<evidence type="ECO:0000313" key="2">
    <source>
        <dbReference type="Proteomes" id="UP001341840"/>
    </source>
</evidence>
<gene>
    <name evidence="1" type="ORF">PIB30_107582</name>
</gene>